<keyword evidence="3" id="KW-0560">Oxidoreductase</keyword>
<gene>
    <name evidence="5" type="ORF">HMPREF2130_09715</name>
</gene>
<comment type="caution">
    <text evidence="5">The sequence shown here is derived from an EMBL/GenBank/DDBJ whole genome shotgun (WGS) entry which is preliminary data.</text>
</comment>
<comment type="subcellular location">
    <subcellularLocation>
        <location evidence="1">Cytoplasm</location>
    </subcellularLocation>
</comment>
<keyword evidence="6" id="KW-1185">Reference proteome</keyword>
<evidence type="ECO:0000313" key="5">
    <source>
        <dbReference type="EMBL" id="KGF28058.1"/>
    </source>
</evidence>
<dbReference type="SUPFAM" id="SSF55469">
    <property type="entry name" value="FMN-dependent nitroreductase-like"/>
    <property type="match status" value="1"/>
</dbReference>
<evidence type="ECO:0000256" key="2">
    <source>
        <dbReference type="ARBA" id="ARBA00022490"/>
    </source>
</evidence>
<dbReference type="OrthoDB" id="9810617at2"/>
<dbReference type="AlphaFoldDB" id="A0A095Z094"/>
<dbReference type="PANTHER" id="PTHR43035">
    <property type="entry name" value="FATTY ACID REPRESSION MUTANT PROTEIN 2-RELATED"/>
    <property type="match status" value="1"/>
</dbReference>
<organism evidence="5 6">
    <name type="scientific">Oligella urethralis DNF00040</name>
    <dbReference type="NCBI Taxonomy" id="1401065"/>
    <lineage>
        <taxon>Bacteria</taxon>
        <taxon>Pseudomonadati</taxon>
        <taxon>Pseudomonadota</taxon>
        <taxon>Betaproteobacteria</taxon>
        <taxon>Burkholderiales</taxon>
        <taxon>Alcaligenaceae</taxon>
        <taxon>Oligella</taxon>
    </lineage>
</organism>
<dbReference type="GO" id="GO:0034599">
    <property type="term" value="P:cellular response to oxidative stress"/>
    <property type="evidence" value="ECO:0007669"/>
    <property type="project" value="InterPro"/>
</dbReference>
<dbReference type="FunFam" id="3.40.109.10:FF:000001">
    <property type="entry name" value="Nitroreductase family"/>
    <property type="match status" value="1"/>
</dbReference>
<dbReference type="Pfam" id="PF00881">
    <property type="entry name" value="Nitroreductase"/>
    <property type="match status" value="1"/>
</dbReference>
<dbReference type="EMBL" id="JRNI01000059">
    <property type="protein sequence ID" value="KGF28058.1"/>
    <property type="molecule type" value="Genomic_DNA"/>
</dbReference>
<dbReference type="GO" id="GO:0016491">
    <property type="term" value="F:oxidoreductase activity"/>
    <property type="evidence" value="ECO:0007669"/>
    <property type="project" value="UniProtKB-KW"/>
</dbReference>
<evidence type="ECO:0000256" key="3">
    <source>
        <dbReference type="ARBA" id="ARBA00023002"/>
    </source>
</evidence>
<dbReference type="InterPro" id="IPR033877">
    <property type="entry name" value="Frm2/Hbn1"/>
</dbReference>
<proteinExistence type="predicted"/>
<dbReference type="Proteomes" id="UP000029629">
    <property type="component" value="Unassembled WGS sequence"/>
</dbReference>
<dbReference type="PANTHER" id="PTHR43035:SF1">
    <property type="entry name" value="FATTY ACID REPRESSION MUTANT PROTEIN 2-RELATED"/>
    <property type="match status" value="1"/>
</dbReference>
<dbReference type="InterPro" id="IPR000415">
    <property type="entry name" value="Nitroreductase-like"/>
</dbReference>
<dbReference type="eggNOG" id="COG3560">
    <property type="taxonomic scope" value="Bacteria"/>
</dbReference>
<keyword evidence="2" id="KW-0963">Cytoplasm</keyword>
<dbReference type="CDD" id="cd02140">
    <property type="entry name" value="Frm2-like"/>
    <property type="match status" value="1"/>
</dbReference>
<reference evidence="5 6" key="1">
    <citation type="submission" date="2014-07" db="EMBL/GenBank/DDBJ databases">
        <authorList>
            <person name="McCorrison J."/>
            <person name="Sanka R."/>
            <person name="Torralba M."/>
            <person name="Gillis M."/>
            <person name="Haft D.H."/>
            <person name="Methe B."/>
            <person name="Sutton G."/>
            <person name="Nelson K.E."/>
        </authorList>
    </citation>
    <scope>NUCLEOTIDE SEQUENCE [LARGE SCALE GENOMIC DNA]</scope>
    <source>
        <strain evidence="5 6">DNF00040</strain>
    </source>
</reference>
<feature type="domain" description="Nitroreductase" evidence="4">
    <location>
        <begin position="8"/>
        <end position="175"/>
    </location>
</feature>
<name>A0A095Z094_9BURK</name>
<dbReference type="Gene3D" id="3.40.109.10">
    <property type="entry name" value="NADH Oxidase"/>
    <property type="match status" value="1"/>
</dbReference>
<protein>
    <submittedName>
        <fullName evidence="5">Nitroreductase</fullName>
    </submittedName>
</protein>
<evidence type="ECO:0000313" key="6">
    <source>
        <dbReference type="Proteomes" id="UP000029629"/>
    </source>
</evidence>
<accession>A0A095Z094</accession>
<dbReference type="InterPro" id="IPR029479">
    <property type="entry name" value="Nitroreductase"/>
</dbReference>
<evidence type="ECO:0000259" key="4">
    <source>
        <dbReference type="Pfam" id="PF00881"/>
    </source>
</evidence>
<dbReference type="RefSeq" id="WP_036560431.1">
    <property type="nucleotide sequence ID" value="NZ_JRNI01000059.1"/>
</dbReference>
<evidence type="ECO:0000256" key="1">
    <source>
        <dbReference type="ARBA" id="ARBA00004496"/>
    </source>
</evidence>
<dbReference type="GO" id="GO:0005737">
    <property type="term" value="C:cytoplasm"/>
    <property type="evidence" value="ECO:0007669"/>
    <property type="project" value="UniProtKB-SubCell"/>
</dbReference>
<sequence>MKLHDLAKKRRSIYHLGKDIDHSHAELYELIKKIVSESPSSFNSQSSRVVVLFGDEHEALWDMTRETLREIVPADSFEATNAKMDAFKAAHGTVLFYEDQEPIKALQEQFPLYADKFPIWSEHSTAIAQYAVWMALAEHDIGASLQHYNPLIDAAVAERWDIPSNWVLTAQMPFGSIETPAAAKDYMDEADRFRAFGL</sequence>